<dbReference type="Proteomes" id="UP000237310">
    <property type="component" value="Unassembled WGS sequence"/>
</dbReference>
<proteinExistence type="predicted"/>
<sequence length="125" mass="15175">MSFFIDPESLTFVLIWWLPLTIGIANLYRNIYFSLFWLLICMVWFILKEDFITSILPLTILIYLHLVRLFFRYIFKYEPVFLMVSKFSYTRYSKIERRESTKTDFIFTMLTFLFGAIISILIANF</sequence>
<feature type="transmembrane region" description="Helical" evidence="1">
    <location>
        <begin position="31"/>
        <end position="47"/>
    </location>
</feature>
<feature type="transmembrane region" description="Helical" evidence="1">
    <location>
        <begin position="54"/>
        <end position="75"/>
    </location>
</feature>
<keyword evidence="3" id="KW-1185">Reference proteome</keyword>
<protein>
    <submittedName>
        <fullName evidence="2">Uncharacterized protein</fullName>
    </submittedName>
</protein>
<organism evidence="2 3">
    <name type="scientific">Flavobacterium alvei</name>
    <dbReference type="NCBI Taxonomy" id="2080416"/>
    <lineage>
        <taxon>Bacteria</taxon>
        <taxon>Pseudomonadati</taxon>
        <taxon>Bacteroidota</taxon>
        <taxon>Flavobacteriia</taxon>
        <taxon>Flavobacteriales</taxon>
        <taxon>Flavobacteriaceae</taxon>
        <taxon>Flavobacterium</taxon>
    </lineage>
</organism>
<gene>
    <name evidence="2" type="ORF">C3L50_08460</name>
</gene>
<name>A0A2S5ACL5_9FLAO</name>
<accession>A0A2S5ACL5</accession>
<evidence type="ECO:0000313" key="3">
    <source>
        <dbReference type="Proteomes" id="UP000237310"/>
    </source>
</evidence>
<comment type="caution">
    <text evidence="2">The sequence shown here is derived from an EMBL/GenBank/DDBJ whole genome shotgun (WGS) entry which is preliminary data.</text>
</comment>
<dbReference type="AlphaFoldDB" id="A0A2S5ACL5"/>
<dbReference type="EMBL" id="PQVG01000004">
    <property type="protein sequence ID" value="POY39853.1"/>
    <property type="molecule type" value="Genomic_DNA"/>
</dbReference>
<evidence type="ECO:0000313" key="2">
    <source>
        <dbReference type="EMBL" id="POY39853.1"/>
    </source>
</evidence>
<feature type="transmembrane region" description="Helical" evidence="1">
    <location>
        <begin position="105"/>
        <end position="123"/>
    </location>
</feature>
<keyword evidence="1" id="KW-0812">Transmembrane</keyword>
<evidence type="ECO:0000256" key="1">
    <source>
        <dbReference type="SAM" id="Phobius"/>
    </source>
</evidence>
<feature type="transmembrane region" description="Helical" evidence="1">
    <location>
        <begin position="9"/>
        <end position="25"/>
    </location>
</feature>
<keyword evidence="1" id="KW-0472">Membrane</keyword>
<reference evidence="2 3" key="1">
    <citation type="submission" date="2018-01" db="EMBL/GenBank/DDBJ databases">
        <authorList>
            <person name="Gaut B.S."/>
            <person name="Morton B.R."/>
            <person name="Clegg M.T."/>
            <person name="Duvall M.R."/>
        </authorList>
    </citation>
    <scope>NUCLEOTIDE SEQUENCE [LARGE SCALE GENOMIC DNA]</scope>
    <source>
        <strain evidence="2 3">HR-AY</strain>
    </source>
</reference>
<keyword evidence="1" id="KW-1133">Transmembrane helix</keyword>